<reference evidence="1" key="1">
    <citation type="submission" date="2020-06" db="EMBL/GenBank/DDBJ databases">
        <title>Draft genome of Bugula neritina, a colonial animal packing powerful symbionts and potential medicines.</title>
        <authorList>
            <person name="Rayko M."/>
        </authorList>
    </citation>
    <scope>NUCLEOTIDE SEQUENCE [LARGE SCALE GENOMIC DNA]</scope>
    <source>
        <strain evidence="1">Kwan_BN1</strain>
    </source>
</reference>
<comment type="caution">
    <text evidence="1">The sequence shown here is derived from an EMBL/GenBank/DDBJ whole genome shotgun (WGS) entry which is preliminary data.</text>
</comment>
<name>A0A7J7KH75_BUGNE</name>
<protein>
    <submittedName>
        <fullName evidence="1">Uncharacterized protein</fullName>
    </submittedName>
</protein>
<dbReference type="AlphaFoldDB" id="A0A7J7KH75"/>
<gene>
    <name evidence="1" type="ORF">EB796_004431</name>
</gene>
<keyword evidence="2" id="KW-1185">Reference proteome</keyword>
<proteinExistence type="predicted"/>
<evidence type="ECO:0000313" key="2">
    <source>
        <dbReference type="Proteomes" id="UP000593567"/>
    </source>
</evidence>
<dbReference type="Proteomes" id="UP000593567">
    <property type="component" value="Unassembled WGS sequence"/>
</dbReference>
<dbReference type="EMBL" id="VXIV02000597">
    <property type="protein sequence ID" value="KAF6037241.1"/>
    <property type="molecule type" value="Genomic_DNA"/>
</dbReference>
<sequence length="261" mass="30313">MDIYEIANFLNAAIFDDERIIECINDIAFDNVNNYFTPYNEKIGKITGEVVTKKQQCELNKAIHAIISWIKDEYIPLQSMCKDQKTLHSFLLKGISEKVEPVIETLRTVPYKYSLVSLFVIVGSLYILLLQELVAEDPEASRPEDSCCWSKLREQAEKQAEYIEKCSNDINDIRIGMVSKLSLTTKNSDSNVIASWSDHFKEFSYDANKESFDTDLESFLKNEELFRQSYILKVELELQRMLNNPIFAASAWRKLLRYELE</sequence>
<evidence type="ECO:0000313" key="1">
    <source>
        <dbReference type="EMBL" id="KAF6037241.1"/>
    </source>
</evidence>
<organism evidence="1 2">
    <name type="scientific">Bugula neritina</name>
    <name type="common">Brown bryozoan</name>
    <name type="synonym">Sertularia neritina</name>
    <dbReference type="NCBI Taxonomy" id="10212"/>
    <lineage>
        <taxon>Eukaryota</taxon>
        <taxon>Metazoa</taxon>
        <taxon>Spiralia</taxon>
        <taxon>Lophotrochozoa</taxon>
        <taxon>Bryozoa</taxon>
        <taxon>Gymnolaemata</taxon>
        <taxon>Cheilostomatida</taxon>
        <taxon>Flustrina</taxon>
        <taxon>Buguloidea</taxon>
        <taxon>Bugulidae</taxon>
        <taxon>Bugula</taxon>
    </lineage>
</organism>
<accession>A0A7J7KH75</accession>